<comment type="caution">
    <text evidence="2">The sequence shown here is derived from an EMBL/GenBank/DDBJ whole genome shotgun (WGS) entry which is preliminary data.</text>
</comment>
<dbReference type="EMBL" id="CAJVPI010000060">
    <property type="protein sequence ID" value="CAG8469831.1"/>
    <property type="molecule type" value="Genomic_DNA"/>
</dbReference>
<dbReference type="SUPFAM" id="SSF64268">
    <property type="entry name" value="PX domain"/>
    <property type="match status" value="1"/>
</dbReference>
<dbReference type="InterPro" id="IPR001683">
    <property type="entry name" value="PX_dom"/>
</dbReference>
<dbReference type="CDD" id="cd06093">
    <property type="entry name" value="PX_domain"/>
    <property type="match status" value="1"/>
</dbReference>
<dbReference type="Proteomes" id="UP000789739">
    <property type="component" value="Unassembled WGS sequence"/>
</dbReference>
<dbReference type="AlphaFoldDB" id="A0A9N8W2M6"/>
<protein>
    <submittedName>
        <fullName evidence="2">8258_t:CDS:1</fullName>
    </submittedName>
</protein>
<organism evidence="2 3">
    <name type="scientific">Paraglomus brasilianum</name>
    <dbReference type="NCBI Taxonomy" id="144538"/>
    <lineage>
        <taxon>Eukaryota</taxon>
        <taxon>Fungi</taxon>
        <taxon>Fungi incertae sedis</taxon>
        <taxon>Mucoromycota</taxon>
        <taxon>Glomeromycotina</taxon>
        <taxon>Glomeromycetes</taxon>
        <taxon>Paraglomerales</taxon>
        <taxon>Paraglomeraceae</taxon>
        <taxon>Paraglomus</taxon>
    </lineage>
</organism>
<reference evidence="2" key="1">
    <citation type="submission" date="2021-06" db="EMBL/GenBank/DDBJ databases">
        <authorList>
            <person name="Kallberg Y."/>
            <person name="Tangrot J."/>
            <person name="Rosling A."/>
        </authorList>
    </citation>
    <scope>NUCLEOTIDE SEQUENCE</scope>
    <source>
        <strain evidence="2">BR232B</strain>
    </source>
</reference>
<gene>
    <name evidence="2" type="ORF">PBRASI_LOCUS1015</name>
</gene>
<name>A0A9N8W2M6_9GLOM</name>
<evidence type="ECO:0000313" key="2">
    <source>
        <dbReference type="EMBL" id="CAG8469831.1"/>
    </source>
</evidence>
<accession>A0A9N8W2M6</accession>
<sequence>MSSSRENPLCFSRYDLTTDVKRSMVAPPPIKSLIRKVSIDSWHIRTEGVCGWYTYIVYQISTVYQTPNGPLCNTVSYKRYSAFARLYNTLADRYGWQNGSLLKEFVVGNTKEPFIQRRKEELESFLNYLIEWRDNDLDIVTFLGISADAIIKEHKQRSEKQRQDKSILVDKDRFRVKRSRSVRWSDQSFEEEWKVANSNQTSQF</sequence>
<keyword evidence="3" id="KW-1185">Reference proteome</keyword>
<dbReference type="PROSITE" id="PS50195">
    <property type="entry name" value="PX"/>
    <property type="match status" value="1"/>
</dbReference>
<proteinExistence type="predicted"/>
<dbReference type="OrthoDB" id="120967at2759"/>
<evidence type="ECO:0000259" key="1">
    <source>
        <dbReference type="PROSITE" id="PS50195"/>
    </source>
</evidence>
<evidence type="ECO:0000313" key="3">
    <source>
        <dbReference type="Proteomes" id="UP000789739"/>
    </source>
</evidence>
<feature type="domain" description="PX" evidence="1">
    <location>
        <begin position="36"/>
        <end position="204"/>
    </location>
</feature>
<dbReference type="InterPro" id="IPR036871">
    <property type="entry name" value="PX_dom_sf"/>
</dbReference>
<dbReference type="Gene3D" id="3.30.1520.10">
    <property type="entry name" value="Phox-like domain"/>
    <property type="match status" value="1"/>
</dbReference>
<dbReference type="GO" id="GO:0035091">
    <property type="term" value="F:phosphatidylinositol binding"/>
    <property type="evidence" value="ECO:0007669"/>
    <property type="project" value="InterPro"/>
</dbReference>